<dbReference type="OrthoDB" id="9806870at2"/>
<comment type="caution">
    <text evidence="1">The sequence shown here is derived from an EMBL/GenBank/DDBJ whole genome shotgun (WGS) entry which is preliminary data.</text>
</comment>
<reference evidence="1 2" key="1">
    <citation type="submission" date="2019-08" db="EMBL/GenBank/DDBJ databases">
        <title>Draft genome analysis of Rheinheimera tangshanensis isolated from the roots of fresh rice plants (Oryza sativa).</title>
        <authorList>
            <person name="Yu Q."/>
            <person name="Qi Y."/>
            <person name="Zhang H."/>
            <person name="Pu J."/>
        </authorList>
    </citation>
    <scope>NUCLEOTIDE SEQUENCE [LARGE SCALE GENOMIC DNA]</scope>
    <source>
        <strain evidence="1 2">JA3-B52</strain>
    </source>
</reference>
<dbReference type="EMBL" id="VRLR01000003">
    <property type="protein sequence ID" value="TXK81518.1"/>
    <property type="molecule type" value="Genomic_DNA"/>
</dbReference>
<name>A0A5C8M0U4_9GAMM</name>
<organism evidence="1 2">
    <name type="scientific">Rheinheimera tangshanensis</name>
    <dbReference type="NCBI Taxonomy" id="400153"/>
    <lineage>
        <taxon>Bacteria</taxon>
        <taxon>Pseudomonadati</taxon>
        <taxon>Pseudomonadota</taxon>
        <taxon>Gammaproteobacteria</taxon>
        <taxon>Chromatiales</taxon>
        <taxon>Chromatiaceae</taxon>
        <taxon>Rheinheimera</taxon>
    </lineage>
</organism>
<dbReference type="Gene3D" id="1.10.720.30">
    <property type="entry name" value="SAP domain"/>
    <property type="match status" value="1"/>
</dbReference>
<proteinExistence type="predicted"/>
<dbReference type="AlphaFoldDB" id="A0A5C8M0U4"/>
<gene>
    <name evidence="1" type="ORF">FU839_06275</name>
</gene>
<evidence type="ECO:0000313" key="2">
    <source>
        <dbReference type="Proteomes" id="UP000321814"/>
    </source>
</evidence>
<dbReference type="GO" id="GO:0003677">
    <property type="term" value="F:DNA binding"/>
    <property type="evidence" value="ECO:0007669"/>
    <property type="project" value="InterPro"/>
</dbReference>
<sequence length="86" mass="9855">MATQAPNQPQHNNPLHGFTLQQILELLLEQHGGFAPLAKQIPLKCFSNNPSIKSSLTFLRKTPWARTQVEELFIKLKLYQKTQKSE</sequence>
<protein>
    <submittedName>
        <fullName evidence="1">DUF2132 domain-containing protein</fullName>
    </submittedName>
</protein>
<dbReference type="InterPro" id="IPR036361">
    <property type="entry name" value="SAP_dom_sf"/>
</dbReference>
<dbReference type="RefSeq" id="WP_053425967.1">
    <property type="nucleotide sequence ID" value="NZ_BAAAGC010000008.1"/>
</dbReference>
<dbReference type="InterPro" id="IPR018668">
    <property type="entry name" value="DNA-binding_VF530-like"/>
</dbReference>
<accession>A0A5C8M0U4</accession>
<keyword evidence="2" id="KW-1185">Reference proteome</keyword>
<evidence type="ECO:0000313" key="1">
    <source>
        <dbReference type="EMBL" id="TXK81518.1"/>
    </source>
</evidence>
<dbReference type="Proteomes" id="UP000321814">
    <property type="component" value="Unassembled WGS sequence"/>
</dbReference>
<dbReference type="Pfam" id="PF09905">
    <property type="entry name" value="VF530"/>
    <property type="match status" value="1"/>
</dbReference>